<gene>
    <name evidence="3" type="ORF">PPG34_06670</name>
</gene>
<reference evidence="3 4" key="1">
    <citation type="journal article" date="2023" name="ISME J.">
        <title>Cultivation and genomic characterization of novel and ubiquitous marine nitrite-oxidizing bacteria from the Nitrospirales.</title>
        <authorList>
            <person name="Mueller A.J."/>
            <person name="Daebeler A."/>
            <person name="Herbold C.W."/>
            <person name="Kirkegaard R.H."/>
            <person name="Daims H."/>
        </authorList>
    </citation>
    <scope>NUCLEOTIDE SEQUENCE [LARGE SCALE GENOMIC DNA]</scope>
    <source>
        <strain evidence="3 4">EB</strain>
    </source>
</reference>
<dbReference type="Pfam" id="PF02775">
    <property type="entry name" value="TPP_enzyme_C"/>
    <property type="match status" value="1"/>
</dbReference>
<dbReference type="InterPro" id="IPR011766">
    <property type="entry name" value="TPP_enzyme_TPP-bd"/>
</dbReference>
<evidence type="ECO:0000313" key="4">
    <source>
        <dbReference type="Proteomes" id="UP001250932"/>
    </source>
</evidence>
<dbReference type="RefSeq" id="WP_313832385.1">
    <property type="nucleotide sequence ID" value="NZ_JAQOUE010000001.1"/>
</dbReference>
<dbReference type="PANTHER" id="PTHR42897:SF2">
    <property type="entry name" value="PYRUVATE SYNTHASE SUBUNIT PORB"/>
    <property type="match status" value="1"/>
</dbReference>
<dbReference type="PANTHER" id="PTHR42897">
    <property type="entry name" value="PYRUVATE SYNTHASE SUBUNIT PORB"/>
    <property type="match status" value="1"/>
</dbReference>
<dbReference type="InterPro" id="IPR051479">
    <property type="entry name" value="PorB-like"/>
</dbReference>
<dbReference type="EMBL" id="JAQOUE010000001">
    <property type="protein sequence ID" value="MDT7042031.1"/>
    <property type="molecule type" value="Genomic_DNA"/>
</dbReference>
<protein>
    <submittedName>
        <fullName evidence="3">Thiamine pyrophosphate-dependent enzyme</fullName>
    </submittedName>
</protein>
<evidence type="ECO:0000313" key="3">
    <source>
        <dbReference type="EMBL" id="MDT7042031.1"/>
    </source>
</evidence>
<proteinExistence type="predicted"/>
<dbReference type="InterPro" id="IPR029061">
    <property type="entry name" value="THDP-binding"/>
</dbReference>
<dbReference type="Gene3D" id="3.40.50.970">
    <property type="match status" value="1"/>
</dbReference>
<accession>A0ABU3K6L4</accession>
<sequence length="296" mass="32690">MSLDYVKFTPGFGKFMPKEYRDMVDFGPFGKKTSVSQVGTFKEILEEHPMCAGCAMTLFIRLAMIAFPNPEDTITVGTAGCGRLAISQAAIPFVYGNYGDQNGVASGLVRGLRLRFGDKPKDVVVMAGDGGMADIGFAQTLHSWFRKEKFTTIMLDNEVYGNTGGQESGMTNKNQVLKMAPLGKKFEKMDMLGMAKVAGCAYVATVVPNNPRRVESVIKKAVLVAREIGPTYIQAYTSCNIEYAIPTDKVMEDAKDVENDRYKFSEYITDEAKECLAQLYGYKEYLPKPAKAVEQK</sequence>
<name>A0ABU3K6L4_9BACT</name>
<organism evidence="3 4">
    <name type="scientific">Candidatus Nitronereus thalassa</name>
    <dbReference type="NCBI Taxonomy" id="3020898"/>
    <lineage>
        <taxon>Bacteria</taxon>
        <taxon>Pseudomonadati</taxon>
        <taxon>Nitrospirota</taxon>
        <taxon>Nitrospiria</taxon>
        <taxon>Nitrospirales</taxon>
        <taxon>Nitrospiraceae</taxon>
        <taxon>Candidatus Nitronereus</taxon>
    </lineage>
</organism>
<keyword evidence="4" id="KW-1185">Reference proteome</keyword>
<dbReference type="Proteomes" id="UP001250932">
    <property type="component" value="Unassembled WGS sequence"/>
</dbReference>
<evidence type="ECO:0000259" key="2">
    <source>
        <dbReference type="Pfam" id="PF02775"/>
    </source>
</evidence>
<evidence type="ECO:0000256" key="1">
    <source>
        <dbReference type="ARBA" id="ARBA00023002"/>
    </source>
</evidence>
<feature type="domain" description="Thiamine pyrophosphate enzyme TPP-binding" evidence="2">
    <location>
        <begin position="94"/>
        <end position="234"/>
    </location>
</feature>
<keyword evidence="1" id="KW-0560">Oxidoreductase</keyword>
<dbReference type="SUPFAM" id="SSF52518">
    <property type="entry name" value="Thiamin diphosphate-binding fold (THDP-binding)"/>
    <property type="match status" value="1"/>
</dbReference>
<comment type="caution">
    <text evidence="3">The sequence shown here is derived from an EMBL/GenBank/DDBJ whole genome shotgun (WGS) entry which is preliminary data.</text>
</comment>